<keyword evidence="3" id="KW-1185">Reference proteome</keyword>
<organism evidence="2 3">
    <name type="scientific">Pseudoduganella lutea</name>
    <dbReference type="NCBI Taxonomy" id="321985"/>
    <lineage>
        <taxon>Bacteria</taxon>
        <taxon>Pseudomonadati</taxon>
        <taxon>Pseudomonadota</taxon>
        <taxon>Betaproteobacteria</taxon>
        <taxon>Burkholderiales</taxon>
        <taxon>Oxalobacteraceae</taxon>
        <taxon>Telluria group</taxon>
        <taxon>Pseudoduganella</taxon>
    </lineage>
</organism>
<evidence type="ECO:0000313" key="2">
    <source>
        <dbReference type="EMBL" id="QBE62263.1"/>
    </source>
</evidence>
<gene>
    <name evidence="2" type="ORF">EWM63_04080</name>
</gene>
<sequence length="101" mass="10796">MLTDKTMFLALGAVLVIAVLAMDAALTRRRKRRNFHSLCALCGTGLTGRHVEEVKIGGGEIGVQGRVCGRCARRERLIVRAVAGMLVCAFVTAMVAIWPGG</sequence>
<keyword evidence="1" id="KW-0472">Membrane</keyword>
<dbReference type="Proteomes" id="UP000290637">
    <property type="component" value="Chromosome"/>
</dbReference>
<name>A0A4V0Z355_9BURK</name>
<dbReference type="KEGG" id="plue:EWM63_04080"/>
<dbReference type="EMBL" id="CP035913">
    <property type="protein sequence ID" value="QBE62263.1"/>
    <property type="molecule type" value="Genomic_DNA"/>
</dbReference>
<keyword evidence="1" id="KW-0812">Transmembrane</keyword>
<protein>
    <submittedName>
        <fullName evidence="2">Uncharacterized protein</fullName>
    </submittedName>
</protein>
<proteinExistence type="predicted"/>
<accession>A0A4V0Z355</accession>
<dbReference type="AlphaFoldDB" id="A0A4V0Z355"/>
<keyword evidence="1" id="KW-1133">Transmembrane helix</keyword>
<dbReference type="RefSeq" id="WP_130185399.1">
    <property type="nucleotide sequence ID" value="NZ_CP035913.1"/>
</dbReference>
<evidence type="ECO:0000313" key="3">
    <source>
        <dbReference type="Proteomes" id="UP000290637"/>
    </source>
</evidence>
<reference evidence="2 3" key="1">
    <citation type="submission" date="2019-02" db="EMBL/GenBank/DDBJ databases">
        <title>Draft Genome Sequences of Six Type Strains of the Genus Massilia.</title>
        <authorList>
            <person name="Miess H."/>
            <person name="Frediansyhah A."/>
            <person name="Gross H."/>
        </authorList>
    </citation>
    <scope>NUCLEOTIDE SEQUENCE [LARGE SCALE GENOMIC DNA]</scope>
    <source>
        <strain evidence="2 3">DSM 17473</strain>
    </source>
</reference>
<feature type="transmembrane region" description="Helical" evidence="1">
    <location>
        <begin position="6"/>
        <end position="26"/>
    </location>
</feature>
<evidence type="ECO:0000256" key="1">
    <source>
        <dbReference type="SAM" id="Phobius"/>
    </source>
</evidence>
<feature type="transmembrane region" description="Helical" evidence="1">
    <location>
        <begin position="77"/>
        <end position="98"/>
    </location>
</feature>